<gene>
    <name evidence="1" type="ORF">O181_032550</name>
</gene>
<accession>A0A9Q3H8B7</accession>
<dbReference type="EMBL" id="AVOT02011776">
    <property type="protein sequence ID" value="MBW0492835.1"/>
    <property type="molecule type" value="Genomic_DNA"/>
</dbReference>
<keyword evidence="2" id="KW-1185">Reference proteome</keyword>
<dbReference type="AlphaFoldDB" id="A0A9Q3H8B7"/>
<evidence type="ECO:0000313" key="2">
    <source>
        <dbReference type="Proteomes" id="UP000765509"/>
    </source>
</evidence>
<proteinExistence type="predicted"/>
<dbReference type="OrthoDB" id="3356549at2759"/>
<evidence type="ECO:0000313" key="1">
    <source>
        <dbReference type="EMBL" id="MBW0492835.1"/>
    </source>
</evidence>
<protein>
    <submittedName>
        <fullName evidence="1">Uncharacterized protein</fullName>
    </submittedName>
</protein>
<comment type="caution">
    <text evidence="1">The sequence shown here is derived from an EMBL/GenBank/DDBJ whole genome shotgun (WGS) entry which is preliminary data.</text>
</comment>
<sequence>MTQKQIEIGCDRSGTPNLHKNTSKAVTLRNLDCSFRLYEIKYANSTTWTLKSKNPEHSHYAIENIRAHTSFRNSNDKEISQIAQISELLPMPRQSKAQLHIQSETDRPLILKDIYSQVNKIKKDKLKGGRPIYSLIDTLKEENFV</sequence>
<name>A0A9Q3H8B7_9BASI</name>
<organism evidence="1 2">
    <name type="scientific">Austropuccinia psidii MF-1</name>
    <dbReference type="NCBI Taxonomy" id="1389203"/>
    <lineage>
        <taxon>Eukaryota</taxon>
        <taxon>Fungi</taxon>
        <taxon>Dikarya</taxon>
        <taxon>Basidiomycota</taxon>
        <taxon>Pucciniomycotina</taxon>
        <taxon>Pucciniomycetes</taxon>
        <taxon>Pucciniales</taxon>
        <taxon>Sphaerophragmiaceae</taxon>
        <taxon>Austropuccinia</taxon>
    </lineage>
</organism>
<dbReference type="Proteomes" id="UP000765509">
    <property type="component" value="Unassembled WGS sequence"/>
</dbReference>
<reference evidence="1" key="1">
    <citation type="submission" date="2021-03" db="EMBL/GenBank/DDBJ databases">
        <title>Draft genome sequence of rust myrtle Austropuccinia psidii MF-1, a brazilian biotype.</title>
        <authorList>
            <person name="Quecine M.C."/>
            <person name="Pachon D.M.R."/>
            <person name="Bonatelli M.L."/>
            <person name="Correr F.H."/>
            <person name="Franceschini L.M."/>
            <person name="Leite T.F."/>
            <person name="Margarido G.R.A."/>
            <person name="Almeida C.A."/>
            <person name="Ferrarezi J.A."/>
            <person name="Labate C.A."/>
        </authorList>
    </citation>
    <scope>NUCLEOTIDE SEQUENCE</scope>
    <source>
        <strain evidence="1">MF-1</strain>
    </source>
</reference>